<comment type="caution">
    <text evidence="1">The sequence shown here is derived from an EMBL/GenBank/DDBJ whole genome shotgun (WGS) entry which is preliminary data.</text>
</comment>
<evidence type="ECO:0000313" key="1">
    <source>
        <dbReference type="EMBL" id="KAJ0100269.1"/>
    </source>
</evidence>
<organism evidence="1 2">
    <name type="scientific">Pistacia atlantica</name>
    <dbReference type="NCBI Taxonomy" id="434234"/>
    <lineage>
        <taxon>Eukaryota</taxon>
        <taxon>Viridiplantae</taxon>
        <taxon>Streptophyta</taxon>
        <taxon>Embryophyta</taxon>
        <taxon>Tracheophyta</taxon>
        <taxon>Spermatophyta</taxon>
        <taxon>Magnoliopsida</taxon>
        <taxon>eudicotyledons</taxon>
        <taxon>Gunneridae</taxon>
        <taxon>Pentapetalae</taxon>
        <taxon>rosids</taxon>
        <taxon>malvids</taxon>
        <taxon>Sapindales</taxon>
        <taxon>Anacardiaceae</taxon>
        <taxon>Pistacia</taxon>
    </lineage>
</organism>
<protein>
    <submittedName>
        <fullName evidence="1">Uncharacterized protein</fullName>
    </submittedName>
</protein>
<reference evidence="2" key="1">
    <citation type="journal article" date="2023" name="G3 (Bethesda)">
        <title>Genome assembly and association tests identify interacting loci associated with vigor, precocity, and sex in interspecific pistachio rootstocks.</title>
        <authorList>
            <person name="Palmer W."/>
            <person name="Jacygrad E."/>
            <person name="Sagayaradj S."/>
            <person name="Cavanaugh K."/>
            <person name="Han R."/>
            <person name="Bertier L."/>
            <person name="Beede B."/>
            <person name="Kafkas S."/>
            <person name="Golino D."/>
            <person name="Preece J."/>
            <person name="Michelmore R."/>
        </authorList>
    </citation>
    <scope>NUCLEOTIDE SEQUENCE [LARGE SCALE GENOMIC DNA]</scope>
</reference>
<gene>
    <name evidence="1" type="ORF">Patl1_20358</name>
</gene>
<dbReference type="Proteomes" id="UP001164250">
    <property type="component" value="Chromosome 4"/>
</dbReference>
<keyword evidence="2" id="KW-1185">Reference proteome</keyword>
<dbReference type="EMBL" id="CM047900">
    <property type="protein sequence ID" value="KAJ0100269.1"/>
    <property type="molecule type" value="Genomic_DNA"/>
</dbReference>
<evidence type="ECO:0000313" key="2">
    <source>
        <dbReference type="Proteomes" id="UP001164250"/>
    </source>
</evidence>
<proteinExistence type="predicted"/>
<name>A0ACC1BMU6_9ROSI</name>
<sequence length="1243" mass="140790">MTRSSRHKSSKRSSRDARDYSDSEKDSSLKDRKGKDESSSVRVSKDSGGSGEKRKLDSKESKDVFVSGNGDYEEYNSSSKRRKDRAEDSGNDRWNGGGEDDRTESGSRKSKVSSETKSKRRDDDELQRSKSEGKHRESSRKESREVERERERERKGKEGKSERFAESEEYNKQLGINEKTGKVSSVVKELQEFDLLEQERLIELSEVIRKMHLKAESNAQDRLLSPESENQLERRVRRRKDGSGDGDKHDVDIGDINDRRRDDVANDGRMKDEKHKDERYRDKYREDVDRDSRHRDDKQRDERPARDHTSSRSDDKHFRDEKDASETRHRKSKPQDSDRDREGEYDHDRDHDERDHCRERDREHDHDHDRNHDRDRNRDHDGDREWDRERNRELERDRDRDRRDRGRDRERERERDRNRDRDLDHDRDRDLDHDGSHLEDRDFKYKDSRGKKRSPDERDDSNDTKSRGIKTHYPDMEGKSLSSSRLESDADRGRSQSRQAYVDSTVSSNRRRTSPSSSSHGGDEYRHSKQEDLKYRDSVTEQRPKAISSREVTGFSGVSDRGSKYRSTERTSKIDDGHLGELSVERSSSSKASPMGLIERSPSSTSHDRRYVNRTGIRRSLDIEETGRRSSIGPRDLSAGEDRLSRELPLEKPLGDDSSQIDLYYSRTGQSNSSSSLPPPPFRGGVGSPSFMGSLEEDGRVNINARYRRSGDPSVGRGQGNAWRGAPNWSSPVPNGFMFQHGPPHGGFQAMMPQFPAPSLFTVRPSMDINHSGIPYHMPEADRFSGHLRPLGWQNMMDGSGPPHMHGWDGNNGVFRDEPHIYGGSDWDQNRHPMNGRGWETGADMWKGENGDVNMDLPSTSQKEDQPVQAPPDDALVEQAGQQTLYENNHHGVQEKTVDTKSISSSKESSKISPKTFHEKTSDPFKKPSEDNLANSCRAYLAKIDISEELTAPDLFSKCMSLLNMDQTATVEKETTVIVNLKDGGRAVSKSSKALLSPPFFPAADDSVFQRAMDQYKKQRVQISCLQIVNGGTVDIISTCNPEKVGQDSPCDVEKAEELVLISDTEMSEAPMPASDQNKPEGIPHTDVQETLEELVSTPSQVVADHNDAAPLNLEVPDQSLTPKSVEESEPVVNGDKMDGMTCEQHMISEDADGDQLPSPDNASDAAPIVPADGNEIINEISITKSNNSVCTAEERQALADAISDPIVLSDGSPKVSEALMPRSNESESVILSRIHDSPESTH</sequence>
<accession>A0ACC1BMU6</accession>